<dbReference type="InterPro" id="IPR000008">
    <property type="entry name" value="C2_dom"/>
</dbReference>
<dbReference type="SUPFAM" id="SSF49562">
    <property type="entry name" value="C2 domain (Calcium/lipid-binding domain, CaLB)"/>
    <property type="match status" value="1"/>
</dbReference>
<feature type="compositionally biased region" description="Basic and acidic residues" evidence="1">
    <location>
        <begin position="1046"/>
        <end position="1063"/>
    </location>
</feature>
<evidence type="ECO:0000256" key="1">
    <source>
        <dbReference type="SAM" id="MobiDB-lite"/>
    </source>
</evidence>
<dbReference type="VEuPathDB" id="TriTrypDB:TcG_04497"/>
<feature type="compositionally biased region" description="Basic and acidic residues" evidence="1">
    <location>
        <begin position="666"/>
        <end position="1000"/>
    </location>
</feature>
<dbReference type="VEuPathDB" id="TriTrypDB:ECC02_005089"/>
<gene>
    <name evidence="3" type="ORF">C4B63_52g170</name>
</gene>
<dbReference type="VEuPathDB" id="TriTrypDB:C3747_35g281"/>
<comment type="caution">
    <text evidence="3">The sequence shown here is derived from an EMBL/GenBank/DDBJ whole genome shotgun (WGS) entry which is preliminary data.</text>
</comment>
<sequence length="1208" mass="138536">MSIFGEPLPHEDDTATSLIRREGYPPLGSYDQMPQVYVCPCCSAINPSHERDHLLRTAKEEKELERRRIMQLDIFDERAKPISTAAPRPRSINIHHDPEDDELNQPVVPPPPMTLDELRKLRQEANKTRLIVTVHHGKNLQADPHDPTSILVRCGAFEGQTAKVPRGTGNICTWEELFEFPYPNEEEPLEVLVIDDELPADQDHILGGIVVPPYALRNRARGDEDVLPVCREGEMHRGYGRMKETPLGSIVVSWYVKYDGQETEPTDGKQNLESPVDCVFVVHRIFQYTDNGTTPFTGGVLCVLRDTDDNCSASTQYQPSGVANMSTSPYYTKEGFNYLPEPPSQIMQLITEKRLGHVLVCVPKSDEEGEENEELLVVGAVPLDFGELYRKGSAVLLVESKVKEDVLWGEIALEWCFTPHADVQRRLEELQLAEESKLEQEALKDKEMPPTSGSLFVTVVRGLNLTNCEGRPLTRAQVSVFSGDMEGSTFVAPREVGEDGLTNVMNWNQEVRFIDLDGDPSEITVYVIDEDQRVSSGTFAVEQDRGYAVVKMHDPYDEEKQMGELLVTYNRHCTTEDAAAKVSGIQNGEANKVNGNGTRRISTKERSERSPGSRSHQYSNDDIYERDNENEDNINDLEGYEYDGMHKGGKKHSDEEQSRSRSRNRGYPEEKEDSRRERSGREGRERGYPEEKEDSRRERSGREGRERGYPEEKEDSRRERSGREGRERGYPEEKEDSRRERSGREGRERGYPEEKEDSRRERSGREGRERGYPEEKEDSRRERSGREGRERGYPEEKEDSRRERSGREGRERGYPEEKEDSRRERSGREGRERGYPEEKEDSRRERSGREGRERGYPEEKEDSRRERSGREGRERGYPEEKEDSRRERSGREGRERGYPEEKEDSRRERSGREGRERGYPEEKEDSRRERSGSEGRKRAYPEEKEGSRRERSGREGRERGYPEEKEDSRRERSGSEGRKRAYPEEKEGSRRERDHPEEGLRNAGAGDNIPGDVVARESGKREPVQNERSREEDEPNYYGGYPQEYLSERVLKSGHDDNEKQEEMEGQDVAASSKPPRAVRTTLLEDKHRSSRGASPPNGPASASVPSQPHSTPHSDWSQGDTGFEPRGGKTKVGKPPSRPEQLSVPKVPTVRQPWFPAGSTGNEDHIPLEKRESFINRTDSIRDLERRSRVSEKSSGRHVSRQSTTHD</sequence>
<dbReference type="VEuPathDB" id="TriTrypDB:TcCLB.508265.100"/>
<dbReference type="EMBL" id="PRFA01000052">
    <property type="protein sequence ID" value="PWU90186.1"/>
    <property type="molecule type" value="Genomic_DNA"/>
</dbReference>
<dbReference type="VEuPathDB" id="TriTrypDB:C4B63_52g170"/>
<dbReference type="VEuPathDB" id="TriTrypDB:TcCLB.506441.20"/>
<reference evidence="3 4" key="1">
    <citation type="journal article" date="2018" name="Microb. Genom.">
        <title>Expanding an expanded genome: long-read sequencing of Trypanosoma cruzi.</title>
        <authorList>
            <person name="Berna L."/>
            <person name="Rodriguez M."/>
            <person name="Chiribao M.L."/>
            <person name="Parodi-Talice A."/>
            <person name="Pita S."/>
            <person name="Rijo G."/>
            <person name="Alvarez-Valin F."/>
            <person name="Robello C."/>
        </authorList>
    </citation>
    <scope>NUCLEOTIDE SEQUENCE [LARGE SCALE GENOMIC DNA]</scope>
    <source>
        <strain evidence="3 4">Dm28c</strain>
    </source>
</reference>
<dbReference type="VEuPathDB" id="TriTrypDB:TcCL_NonESM03781"/>
<evidence type="ECO:0000313" key="3">
    <source>
        <dbReference type="EMBL" id="PWU90186.1"/>
    </source>
</evidence>
<dbReference type="VEuPathDB" id="TriTrypDB:TcCL_ESM04368"/>
<dbReference type="VEuPathDB" id="TriTrypDB:TCSYLVIO_010631"/>
<dbReference type="PROSITE" id="PS50004">
    <property type="entry name" value="C2"/>
    <property type="match status" value="1"/>
</dbReference>
<dbReference type="VEuPathDB" id="TriTrypDB:TcG_04496"/>
<feature type="compositionally biased region" description="Basic and acidic residues" evidence="1">
    <location>
        <begin position="1014"/>
        <end position="1031"/>
    </location>
</feature>
<accession>A0A2V2V3V9</accession>
<dbReference type="Proteomes" id="UP000246121">
    <property type="component" value="Unassembled WGS sequence"/>
</dbReference>
<proteinExistence type="predicted"/>
<feature type="domain" description="C2" evidence="2">
    <location>
        <begin position="107"/>
        <end position="227"/>
    </location>
</feature>
<feature type="compositionally biased region" description="Basic and acidic residues" evidence="1">
    <location>
        <begin position="602"/>
        <end position="611"/>
    </location>
</feature>
<dbReference type="VEuPathDB" id="TriTrypDB:TcBrA4_0133050"/>
<feature type="region of interest" description="Disordered" evidence="1">
    <location>
        <begin position="584"/>
        <end position="1208"/>
    </location>
</feature>
<name>A0A2V2V3V9_TRYCR</name>
<feature type="compositionally biased region" description="Basic and acidic residues" evidence="1">
    <location>
        <begin position="643"/>
        <end position="659"/>
    </location>
</feature>
<organism evidence="3 4">
    <name type="scientific">Trypanosoma cruzi</name>
    <dbReference type="NCBI Taxonomy" id="5693"/>
    <lineage>
        <taxon>Eukaryota</taxon>
        <taxon>Discoba</taxon>
        <taxon>Euglenozoa</taxon>
        <taxon>Kinetoplastea</taxon>
        <taxon>Metakinetoplastina</taxon>
        <taxon>Trypanosomatida</taxon>
        <taxon>Trypanosomatidae</taxon>
        <taxon>Trypanosoma</taxon>
        <taxon>Schizotrypanum</taxon>
    </lineage>
</organism>
<dbReference type="AlphaFoldDB" id="A0A2V2V3V9"/>
<evidence type="ECO:0000313" key="4">
    <source>
        <dbReference type="Proteomes" id="UP000246121"/>
    </source>
</evidence>
<evidence type="ECO:0000259" key="2">
    <source>
        <dbReference type="PROSITE" id="PS50004"/>
    </source>
</evidence>
<feature type="compositionally biased region" description="Polar residues" evidence="1">
    <location>
        <begin position="1104"/>
        <end position="1121"/>
    </location>
</feature>
<dbReference type="VEuPathDB" id="TriTrypDB:Tc_MARK_8845"/>
<dbReference type="CDD" id="cd00030">
    <property type="entry name" value="C2"/>
    <property type="match status" value="1"/>
</dbReference>
<feature type="compositionally biased region" description="Basic and acidic residues" evidence="1">
    <location>
        <begin position="1163"/>
        <end position="1196"/>
    </location>
</feature>
<dbReference type="VEuPathDB" id="TriTrypDB:BCY84_07782"/>
<dbReference type="Gene3D" id="2.60.40.150">
    <property type="entry name" value="C2 domain"/>
    <property type="match status" value="1"/>
</dbReference>
<dbReference type="VEuPathDB" id="TriTrypDB:TCDM_06709"/>
<feature type="compositionally biased region" description="Acidic residues" evidence="1">
    <location>
        <begin position="622"/>
        <end position="641"/>
    </location>
</feature>
<dbReference type="InterPro" id="IPR035892">
    <property type="entry name" value="C2_domain_sf"/>
</dbReference>
<dbReference type="Pfam" id="PF00168">
    <property type="entry name" value="C2"/>
    <property type="match status" value="1"/>
</dbReference>
<dbReference type="SMART" id="SM00239">
    <property type="entry name" value="C2"/>
    <property type="match status" value="2"/>
</dbReference>
<feature type="compositionally biased region" description="Polar residues" evidence="1">
    <location>
        <begin position="584"/>
        <end position="600"/>
    </location>
</feature>
<protein>
    <submittedName>
        <fullName evidence="3">Putative cytoskeleton associated protein</fullName>
    </submittedName>
</protein>